<evidence type="ECO:0000313" key="4">
    <source>
        <dbReference type="EMBL" id="QHQ34739.1"/>
    </source>
</evidence>
<evidence type="ECO:0000256" key="2">
    <source>
        <dbReference type="PIRSR" id="PIRSR617939-1"/>
    </source>
</evidence>
<dbReference type="InterPro" id="IPR036568">
    <property type="entry name" value="GGCT-like_sf"/>
</dbReference>
<proteinExistence type="predicted"/>
<dbReference type="KEGG" id="amaq:GO499_05795"/>
<evidence type="ECO:0000256" key="1">
    <source>
        <dbReference type="ARBA" id="ARBA00023239"/>
    </source>
</evidence>
<feature type="binding site" evidence="3">
    <location>
        <position position="119"/>
    </location>
    <ligand>
        <name>substrate</name>
    </ligand>
</feature>
<keyword evidence="5" id="KW-1185">Reference proteome</keyword>
<dbReference type="SUPFAM" id="SSF110857">
    <property type="entry name" value="Gamma-glutamyl cyclotransferase-like"/>
    <property type="match status" value="1"/>
</dbReference>
<accession>A0A6P1T0C6</accession>
<name>A0A6P1T0C6_9RHOB</name>
<dbReference type="PANTHER" id="PTHR12935:SF0">
    <property type="entry name" value="GAMMA-GLUTAMYLCYCLOTRANSFERASE"/>
    <property type="match status" value="1"/>
</dbReference>
<dbReference type="RefSeq" id="WP_161861307.1">
    <property type="nucleotide sequence ID" value="NZ_CP046620.1"/>
</dbReference>
<dbReference type="EMBL" id="CP046620">
    <property type="protein sequence ID" value="QHQ34739.1"/>
    <property type="molecule type" value="Genomic_DNA"/>
</dbReference>
<keyword evidence="4" id="KW-0808">Transferase</keyword>
<protein>
    <submittedName>
        <fullName evidence="4">Gamma-glutamylcyclotransferase</fullName>
    </submittedName>
</protein>
<evidence type="ECO:0000313" key="5">
    <source>
        <dbReference type="Proteomes" id="UP000464495"/>
    </source>
</evidence>
<organism evidence="4 5">
    <name type="scientific">Algicella marina</name>
    <dbReference type="NCBI Taxonomy" id="2683284"/>
    <lineage>
        <taxon>Bacteria</taxon>
        <taxon>Pseudomonadati</taxon>
        <taxon>Pseudomonadota</taxon>
        <taxon>Alphaproteobacteria</taxon>
        <taxon>Rhodobacterales</taxon>
        <taxon>Paracoccaceae</taxon>
        <taxon>Algicella</taxon>
    </lineage>
</organism>
<dbReference type="AlphaFoldDB" id="A0A6P1T0C6"/>
<dbReference type="PANTHER" id="PTHR12935">
    <property type="entry name" value="GAMMA-GLUTAMYLCYCLOTRANSFERASE"/>
    <property type="match status" value="1"/>
</dbReference>
<dbReference type="InterPro" id="IPR013024">
    <property type="entry name" value="GGCT-like"/>
</dbReference>
<dbReference type="CDD" id="cd06661">
    <property type="entry name" value="GGCT_like"/>
    <property type="match status" value="1"/>
</dbReference>
<sequence>MLYFAYGSNMLTPRLQARCPGAVPRGLAKVTGHRCAFAKLGMDGSGKATIFPDPTAETTGVLFDIPPAQVAALDAAEGLGRGYDKRETVPVHTTEGRILAAFTYEAPEPQQGLVPFDWYLALILAGCRENQLPGHVFAYYAQHASRRDEESRSPGRSAAIAALEGAEALEWLHAETGLSLTD</sequence>
<dbReference type="InterPro" id="IPR017939">
    <property type="entry name" value="G-Glutamylcylcotransferase"/>
</dbReference>
<evidence type="ECO:0000256" key="3">
    <source>
        <dbReference type="PIRSR" id="PIRSR617939-2"/>
    </source>
</evidence>
<dbReference type="GO" id="GO:0003839">
    <property type="term" value="F:gamma-glutamylcyclotransferase activity"/>
    <property type="evidence" value="ECO:0007669"/>
    <property type="project" value="InterPro"/>
</dbReference>
<reference evidence="4 5" key="1">
    <citation type="submission" date="2019-12" db="EMBL/GenBank/DDBJ databases">
        <title>Complete genome sequence of Algicella marina strain 9Alg 56(T) isolated from the red alga Tichocarpus crinitus.</title>
        <authorList>
            <person name="Kim S.-G."/>
            <person name="Nedashkovskaya O.I."/>
        </authorList>
    </citation>
    <scope>NUCLEOTIDE SEQUENCE [LARGE SCALE GENOMIC DNA]</scope>
    <source>
        <strain evidence="4 5">9Alg 56</strain>
    </source>
</reference>
<dbReference type="Pfam" id="PF13772">
    <property type="entry name" value="AIG2_2"/>
    <property type="match status" value="1"/>
</dbReference>
<dbReference type="Proteomes" id="UP000464495">
    <property type="component" value="Chromosome"/>
</dbReference>
<dbReference type="Gene3D" id="3.10.490.10">
    <property type="entry name" value="Gamma-glutamyl cyclotransferase-like"/>
    <property type="match status" value="1"/>
</dbReference>
<feature type="active site" description="Proton acceptor" evidence="2">
    <location>
        <position position="77"/>
    </location>
</feature>
<keyword evidence="1" id="KW-0456">Lyase</keyword>
<gene>
    <name evidence="4" type="ORF">GO499_05795</name>
</gene>
<feature type="binding site" evidence="3">
    <location>
        <begin position="3"/>
        <end position="8"/>
    </location>
    <ligand>
        <name>substrate</name>
    </ligand>
</feature>
<dbReference type="GO" id="GO:0016740">
    <property type="term" value="F:transferase activity"/>
    <property type="evidence" value="ECO:0007669"/>
    <property type="project" value="UniProtKB-KW"/>
</dbReference>